<evidence type="ECO:0000313" key="6">
    <source>
        <dbReference type="Proteomes" id="UP000654075"/>
    </source>
</evidence>
<accession>A0A813DGP2</accession>
<dbReference type="Gene3D" id="3.40.50.300">
    <property type="entry name" value="P-loop containing nucleotide triphosphate hydrolases"/>
    <property type="match status" value="1"/>
</dbReference>
<dbReference type="PANTHER" id="PTHR11783">
    <property type="entry name" value="SULFOTRANSFERASE SULT"/>
    <property type="match status" value="1"/>
</dbReference>
<name>A0A813DGP2_POLGL</name>
<proteinExistence type="inferred from homology"/>
<dbReference type="GO" id="GO:0008146">
    <property type="term" value="F:sulfotransferase activity"/>
    <property type="evidence" value="ECO:0007669"/>
    <property type="project" value="InterPro"/>
</dbReference>
<dbReference type="Pfam" id="PF00685">
    <property type="entry name" value="Sulfotransfer_1"/>
    <property type="match status" value="1"/>
</dbReference>
<dbReference type="InterPro" id="IPR000863">
    <property type="entry name" value="Sulfotransferase_dom"/>
</dbReference>
<comment type="similarity">
    <text evidence="1">Belongs to the sulfotransferase 1 family.</text>
</comment>
<protein>
    <recommendedName>
        <fullName evidence="4">Sulfotransferase domain-containing protein</fullName>
    </recommendedName>
</protein>
<reference evidence="5" key="1">
    <citation type="submission" date="2021-02" db="EMBL/GenBank/DDBJ databases">
        <authorList>
            <person name="Dougan E. K."/>
            <person name="Rhodes N."/>
            <person name="Thang M."/>
            <person name="Chan C."/>
        </authorList>
    </citation>
    <scope>NUCLEOTIDE SEQUENCE</scope>
</reference>
<feature type="domain" description="Sulfotransferase" evidence="4">
    <location>
        <begin position="57"/>
        <end position="151"/>
    </location>
</feature>
<dbReference type="AlphaFoldDB" id="A0A813DGP2"/>
<comment type="caution">
    <text evidence="5">The sequence shown here is derived from an EMBL/GenBank/DDBJ whole genome shotgun (WGS) entry which is preliminary data.</text>
</comment>
<dbReference type="Proteomes" id="UP000654075">
    <property type="component" value="Unassembled WGS sequence"/>
</dbReference>
<keyword evidence="2" id="KW-0808">Transferase</keyword>
<gene>
    <name evidence="5" type="ORF">PGLA1383_LOCUS4552</name>
</gene>
<dbReference type="SUPFAM" id="SSF52540">
    <property type="entry name" value="P-loop containing nucleoside triphosphate hydrolases"/>
    <property type="match status" value="1"/>
</dbReference>
<dbReference type="EMBL" id="CAJNNV010001715">
    <property type="protein sequence ID" value="CAE8585648.1"/>
    <property type="molecule type" value="Genomic_DNA"/>
</dbReference>
<sequence>MSPLDVSALPCPTMQRQEASRRSLTAGWLRDGPPRPTKATGGLGGRSFTTTHLGGRRDRQTRLFVHFNDLKADLQGEMLRIARFLEVEVDEELLPDLVKACTFDEMKKNADTVAPLNGQGWKGGGNDFIFKGTNHRWKGVLSDEQVAAYEEKASRVLPPKCAKWLQEGSGASA</sequence>
<dbReference type="InterPro" id="IPR027417">
    <property type="entry name" value="P-loop_NTPase"/>
</dbReference>
<evidence type="ECO:0000313" key="5">
    <source>
        <dbReference type="EMBL" id="CAE8585648.1"/>
    </source>
</evidence>
<dbReference type="OrthoDB" id="205623at2759"/>
<feature type="region of interest" description="Disordered" evidence="3">
    <location>
        <begin position="1"/>
        <end position="53"/>
    </location>
</feature>
<evidence type="ECO:0000256" key="3">
    <source>
        <dbReference type="SAM" id="MobiDB-lite"/>
    </source>
</evidence>
<evidence type="ECO:0000256" key="1">
    <source>
        <dbReference type="ARBA" id="ARBA00005771"/>
    </source>
</evidence>
<evidence type="ECO:0000256" key="2">
    <source>
        <dbReference type="ARBA" id="ARBA00022679"/>
    </source>
</evidence>
<keyword evidence="6" id="KW-1185">Reference proteome</keyword>
<evidence type="ECO:0000259" key="4">
    <source>
        <dbReference type="Pfam" id="PF00685"/>
    </source>
</evidence>
<organism evidence="5 6">
    <name type="scientific">Polarella glacialis</name>
    <name type="common">Dinoflagellate</name>
    <dbReference type="NCBI Taxonomy" id="89957"/>
    <lineage>
        <taxon>Eukaryota</taxon>
        <taxon>Sar</taxon>
        <taxon>Alveolata</taxon>
        <taxon>Dinophyceae</taxon>
        <taxon>Suessiales</taxon>
        <taxon>Suessiaceae</taxon>
        <taxon>Polarella</taxon>
    </lineage>
</organism>